<evidence type="ECO:0008006" key="3">
    <source>
        <dbReference type="Google" id="ProtNLM"/>
    </source>
</evidence>
<accession>A0A9X6RMP4</accession>
<reference evidence="2" key="1">
    <citation type="submission" date="2017-01" db="EMBL/GenBank/DDBJ databases">
        <title>Comparative genomics of anhydrobiosis in the tardigrade Hypsibius dujardini.</title>
        <authorList>
            <person name="Yoshida Y."/>
            <person name="Koutsovoulos G."/>
            <person name="Laetsch D."/>
            <person name="Stevens L."/>
            <person name="Kumar S."/>
            <person name="Horikawa D."/>
            <person name="Ishino K."/>
            <person name="Komine S."/>
            <person name="Tomita M."/>
            <person name="Blaxter M."/>
            <person name="Arakawa K."/>
        </authorList>
    </citation>
    <scope>NUCLEOTIDE SEQUENCE [LARGE SCALE GENOMIC DNA]</scope>
    <source>
        <strain evidence="2">Z151</strain>
    </source>
</reference>
<dbReference type="Proteomes" id="UP000192578">
    <property type="component" value="Unassembled WGS sequence"/>
</dbReference>
<protein>
    <recommendedName>
        <fullName evidence="3">AB hydrolase-1 domain-containing protein</fullName>
    </recommendedName>
</protein>
<dbReference type="SUPFAM" id="SSF53474">
    <property type="entry name" value="alpha/beta-Hydrolases"/>
    <property type="match status" value="1"/>
</dbReference>
<name>A0A9X6RMP4_HYPEX</name>
<dbReference type="EMBL" id="MTYJ01000330">
    <property type="protein sequence ID" value="OWA53569.1"/>
    <property type="molecule type" value="Genomic_DNA"/>
</dbReference>
<dbReference type="AlphaFoldDB" id="A0A9X6RMP4"/>
<dbReference type="Gene3D" id="3.40.50.1820">
    <property type="entry name" value="alpha/beta hydrolase"/>
    <property type="match status" value="1"/>
</dbReference>
<dbReference type="InterPro" id="IPR029058">
    <property type="entry name" value="AB_hydrolase_fold"/>
</dbReference>
<proteinExistence type="predicted"/>
<keyword evidence="2" id="KW-1185">Reference proteome</keyword>
<gene>
    <name evidence="1" type="ORF">BV898_17992</name>
</gene>
<comment type="caution">
    <text evidence="1">The sequence shown here is derived from an EMBL/GenBank/DDBJ whole genome shotgun (WGS) entry which is preliminary data.</text>
</comment>
<organism evidence="1 2">
    <name type="scientific">Hypsibius exemplaris</name>
    <name type="common">Freshwater tardigrade</name>
    <dbReference type="NCBI Taxonomy" id="2072580"/>
    <lineage>
        <taxon>Eukaryota</taxon>
        <taxon>Metazoa</taxon>
        <taxon>Ecdysozoa</taxon>
        <taxon>Tardigrada</taxon>
        <taxon>Eutardigrada</taxon>
        <taxon>Parachela</taxon>
        <taxon>Hypsibioidea</taxon>
        <taxon>Hypsibiidae</taxon>
        <taxon>Hypsibius</taxon>
    </lineage>
</organism>
<evidence type="ECO:0000313" key="1">
    <source>
        <dbReference type="EMBL" id="OWA53569.1"/>
    </source>
</evidence>
<sequence>MLLMTGDADLYIPPSVLRLQASHLAQAETLVLREAGHALNWEQPEAFNAALLLFLQKQPDAHLASFR</sequence>
<evidence type="ECO:0000313" key="2">
    <source>
        <dbReference type="Proteomes" id="UP000192578"/>
    </source>
</evidence>
<dbReference type="OrthoDB" id="428974at2759"/>